<gene>
    <name evidence="2" type="ORF">Anas_00077</name>
</gene>
<comment type="caution">
    <text evidence="2">The sequence shown here is derived from an EMBL/GenBank/DDBJ whole genome shotgun (WGS) entry which is preliminary data.</text>
</comment>
<dbReference type="AlphaFoldDB" id="A0A5N5SVH7"/>
<organism evidence="2 3">
    <name type="scientific">Armadillidium nasatum</name>
    <dbReference type="NCBI Taxonomy" id="96803"/>
    <lineage>
        <taxon>Eukaryota</taxon>
        <taxon>Metazoa</taxon>
        <taxon>Ecdysozoa</taxon>
        <taxon>Arthropoda</taxon>
        <taxon>Crustacea</taxon>
        <taxon>Multicrustacea</taxon>
        <taxon>Malacostraca</taxon>
        <taxon>Eumalacostraca</taxon>
        <taxon>Peracarida</taxon>
        <taxon>Isopoda</taxon>
        <taxon>Oniscidea</taxon>
        <taxon>Crinocheta</taxon>
        <taxon>Armadillidiidae</taxon>
        <taxon>Armadillidium</taxon>
    </lineage>
</organism>
<proteinExistence type="predicted"/>
<dbReference type="Proteomes" id="UP000326759">
    <property type="component" value="Unassembled WGS sequence"/>
</dbReference>
<accession>A0A5N5SVH7</accession>
<feature type="region of interest" description="Disordered" evidence="1">
    <location>
        <begin position="116"/>
        <end position="144"/>
    </location>
</feature>
<dbReference type="OrthoDB" id="445896at2759"/>
<sequence>MLETIAAFAVYAAPSRGVLPPPAPPPRDPRTTLSVGRARAKSMVAGLHDFEAFDNLHVTKEPVSMSRSAYYVSGFASTSDDSSTELSSPNANGGVGFSTSLSNGMKIATVHPRVVSTRSMTSSSQGAESNSFEARFSPTGKPPKVYASVAEMKKAKY</sequence>
<protein>
    <submittedName>
        <fullName evidence="2">Uncharacterized protein</fullName>
    </submittedName>
</protein>
<feature type="region of interest" description="Disordered" evidence="1">
    <location>
        <begin position="75"/>
        <end position="98"/>
    </location>
</feature>
<evidence type="ECO:0000313" key="2">
    <source>
        <dbReference type="EMBL" id="KAB7498007.1"/>
    </source>
</evidence>
<name>A0A5N5SVH7_9CRUS</name>
<evidence type="ECO:0000256" key="1">
    <source>
        <dbReference type="SAM" id="MobiDB-lite"/>
    </source>
</evidence>
<feature type="compositionally biased region" description="Low complexity" evidence="1">
    <location>
        <begin position="77"/>
        <end position="88"/>
    </location>
</feature>
<reference evidence="2 3" key="1">
    <citation type="journal article" date="2019" name="PLoS Biol.">
        <title>Sex chromosomes control vertical transmission of feminizing Wolbachia symbionts in an isopod.</title>
        <authorList>
            <person name="Becking T."/>
            <person name="Chebbi M.A."/>
            <person name="Giraud I."/>
            <person name="Moumen B."/>
            <person name="Laverre T."/>
            <person name="Caubet Y."/>
            <person name="Peccoud J."/>
            <person name="Gilbert C."/>
            <person name="Cordaux R."/>
        </authorList>
    </citation>
    <scope>NUCLEOTIDE SEQUENCE [LARGE SCALE GENOMIC DNA]</scope>
    <source>
        <strain evidence="2">ANa2</strain>
        <tissue evidence="2">Whole body excluding digestive tract and cuticle</tissue>
    </source>
</reference>
<evidence type="ECO:0000313" key="3">
    <source>
        <dbReference type="Proteomes" id="UP000326759"/>
    </source>
</evidence>
<keyword evidence="3" id="KW-1185">Reference proteome</keyword>
<dbReference type="EMBL" id="SEYY01019680">
    <property type="protein sequence ID" value="KAB7498007.1"/>
    <property type="molecule type" value="Genomic_DNA"/>
</dbReference>